<feature type="transmembrane region" description="Helical" evidence="1">
    <location>
        <begin position="22"/>
        <end position="45"/>
    </location>
</feature>
<reference evidence="3" key="1">
    <citation type="submission" date="2013-09" db="EMBL/GenBank/DDBJ databases">
        <title>The Genome Sequence of Anopheles culicifacies species A.</title>
        <authorList>
            <consortium name="The Broad Institute Genomics Platform"/>
            <person name="Neafsey D.E."/>
            <person name="Besansky N."/>
            <person name="Howell P."/>
            <person name="Walton C."/>
            <person name="Young S.K."/>
            <person name="Zeng Q."/>
            <person name="Gargeya S."/>
            <person name="Fitzgerald M."/>
            <person name="Haas B."/>
            <person name="Abouelleil A."/>
            <person name="Allen A.W."/>
            <person name="Alvarado L."/>
            <person name="Arachchi H.M."/>
            <person name="Berlin A.M."/>
            <person name="Chapman S.B."/>
            <person name="Gainer-Dewar J."/>
            <person name="Goldberg J."/>
            <person name="Griggs A."/>
            <person name="Gujja S."/>
            <person name="Hansen M."/>
            <person name="Howarth C."/>
            <person name="Imamovic A."/>
            <person name="Ireland A."/>
            <person name="Larimer J."/>
            <person name="McCowan C."/>
            <person name="Murphy C."/>
            <person name="Pearson M."/>
            <person name="Poon T.W."/>
            <person name="Priest M."/>
            <person name="Roberts A."/>
            <person name="Saif S."/>
            <person name="Shea T."/>
            <person name="Sisk P."/>
            <person name="Sykes S."/>
            <person name="Wortman J."/>
            <person name="Nusbaum C."/>
            <person name="Birren B."/>
        </authorList>
    </citation>
    <scope>NUCLEOTIDE SEQUENCE [LARGE SCALE GENOMIC DNA]</scope>
    <source>
        <strain evidence="3">A-37</strain>
    </source>
</reference>
<dbReference type="Proteomes" id="UP000075883">
    <property type="component" value="Unassembled WGS sequence"/>
</dbReference>
<sequence length="173" mass="19958">MWLVIRGEPIGTEFQNFMYMNFLYFPTVGFVLGCSVVNAIMVGFLGEMELLAKCLGEVFKTVQFQLTAQSALDDQARYWTTLHKELNKCAKRHSEIFTMLPKLQRMASFVFLQHHIFSLGLVTAGSFMILRGSAFREILVLCEYPISVVLEYFIFCRLVEMLQDMVSIRRCVP</sequence>
<keyword evidence="1" id="KW-0472">Membrane</keyword>
<dbReference type="AlphaFoldDB" id="A0A182MML9"/>
<reference evidence="2" key="2">
    <citation type="submission" date="2020-05" db="UniProtKB">
        <authorList>
            <consortium name="EnsemblMetazoa"/>
        </authorList>
    </citation>
    <scope>IDENTIFICATION</scope>
    <source>
        <strain evidence="2">A-37</strain>
    </source>
</reference>
<keyword evidence="1" id="KW-0812">Transmembrane</keyword>
<name>A0A182MML9_9DIPT</name>
<dbReference type="STRING" id="139723.A0A182MML9"/>
<evidence type="ECO:0000313" key="2">
    <source>
        <dbReference type="EnsemblMetazoa" id="ACUA021916-PA"/>
    </source>
</evidence>
<accession>A0A182MML9</accession>
<organism evidence="2 3">
    <name type="scientific">Anopheles culicifacies</name>
    <dbReference type="NCBI Taxonomy" id="139723"/>
    <lineage>
        <taxon>Eukaryota</taxon>
        <taxon>Metazoa</taxon>
        <taxon>Ecdysozoa</taxon>
        <taxon>Arthropoda</taxon>
        <taxon>Hexapoda</taxon>
        <taxon>Insecta</taxon>
        <taxon>Pterygota</taxon>
        <taxon>Neoptera</taxon>
        <taxon>Endopterygota</taxon>
        <taxon>Diptera</taxon>
        <taxon>Nematocera</taxon>
        <taxon>Culicoidea</taxon>
        <taxon>Culicidae</taxon>
        <taxon>Anophelinae</taxon>
        <taxon>Anopheles</taxon>
        <taxon>culicifacies species complex</taxon>
    </lineage>
</organism>
<evidence type="ECO:0000313" key="3">
    <source>
        <dbReference type="Proteomes" id="UP000075883"/>
    </source>
</evidence>
<keyword evidence="1" id="KW-1133">Transmembrane helix</keyword>
<dbReference type="EMBL" id="AXCM01020825">
    <property type="status" value="NOT_ANNOTATED_CDS"/>
    <property type="molecule type" value="Genomic_DNA"/>
</dbReference>
<protein>
    <recommendedName>
        <fullName evidence="4">Odorant receptor</fullName>
    </recommendedName>
</protein>
<proteinExistence type="predicted"/>
<evidence type="ECO:0000256" key="1">
    <source>
        <dbReference type="SAM" id="Phobius"/>
    </source>
</evidence>
<dbReference type="EnsemblMetazoa" id="ACUA021916-RA">
    <property type="protein sequence ID" value="ACUA021916-PA"/>
    <property type="gene ID" value="ACUA021916"/>
</dbReference>
<dbReference type="PROSITE" id="PS51257">
    <property type="entry name" value="PROKAR_LIPOPROTEIN"/>
    <property type="match status" value="1"/>
</dbReference>
<dbReference type="VEuPathDB" id="VectorBase:ACUA021916"/>
<keyword evidence="3" id="KW-1185">Reference proteome</keyword>
<feature type="transmembrane region" description="Helical" evidence="1">
    <location>
        <begin position="138"/>
        <end position="159"/>
    </location>
</feature>
<feature type="transmembrane region" description="Helical" evidence="1">
    <location>
        <begin position="109"/>
        <end position="132"/>
    </location>
</feature>
<evidence type="ECO:0008006" key="4">
    <source>
        <dbReference type="Google" id="ProtNLM"/>
    </source>
</evidence>